<reference evidence="4 7" key="2">
    <citation type="submission" date="2019-07" db="EMBL/GenBank/DDBJ databases">
        <title>Whole genome shotgun sequence of Myxococcus fulvus NBRC 100333.</title>
        <authorList>
            <person name="Hosoyama A."/>
            <person name="Uohara A."/>
            <person name="Ohji S."/>
            <person name="Ichikawa N."/>
        </authorList>
    </citation>
    <scope>NUCLEOTIDE SEQUENCE [LARGE SCALE GENOMIC DNA]</scope>
    <source>
        <strain evidence="4 7">NBRC 100333</strain>
    </source>
</reference>
<reference evidence="5 6" key="1">
    <citation type="submission" date="2016-10" db="EMBL/GenBank/DDBJ databases">
        <authorList>
            <person name="Varghese N."/>
            <person name="Submissions S."/>
        </authorList>
    </citation>
    <scope>NUCLEOTIDE SEQUENCE [LARGE SCALE GENOMIC DNA]</scope>
    <source>
        <strain evidence="5 6">DSM 16525</strain>
    </source>
</reference>
<dbReference type="Proteomes" id="UP000321514">
    <property type="component" value="Unassembled WGS sequence"/>
</dbReference>
<dbReference type="OrthoDB" id="5382855at2"/>
<keyword evidence="2" id="KW-1133">Transmembrane helix</keyword>
<keyword evidence="6" id="KW-1185">Reference proteome</keyword>
<dbReference type="Proteomes" id="UP000183760">
    <property type="component" value="Unassembled WGS sequence"/>
</dbReference>
<dbReference type="RefSeq" id="WP_143097322.1">
    <property type="nucleotide sequence ID" value="NZ_BJXR01000030.1"/>
</dbReference>
<dbReference type="EMBL" id="FOIB01000008">
    <property type="protein sequence ID" value="SEU29834.1"/>
    <property type="molecule type" value="Genomic_DNA"/>
</dbReference>
<feature type="signal peptide" evidence="3">
    <location>
        <begin position="1"/>
        <end position="28"/>
    </location>
</feature>
<evidence type="ECO:0000313" key="4">
    <source>
        <dbReference type="EMBL" id="GEN08704.1"/>
    </source>
</evidence>
<keyword evidence="2" id="KW-0812">Transmembrane</keyword>
<dbReference type="AlphaFoldDB" id="A0A511T3G0"/>
<proteinExistence type="predicted"/>
<feature type="region of interest" description="Disordered" evidence="1">
    <location>
        <begin position="144"/>
        <end position="177"/>
    </location>
</feature>
<dbReference type="EMBL" id="BJXR01000030">
    <property type="protein sequence ID" value="GEN08704.1"/>
    <property type="molecule type" value="Genomic_DNA"/>
</dbReference>
<evidence type="ECO:0000256" key="3">
    <source>
        <dbReference type="SAM" id="SignalP"/>
    </source>
</evidence>
<keyword evidence="3" id="KW-0732">Signal</keyword>
<feature type="transmembrane region" description="Helical" evidence="2">
    <location>
        <begin position="192"/>
        <end position="214"/>
    </location>
</feature>
<evidence type="ECO:0000313" key="7">
    <source>
        <dbReference type="Proteomes" id="UP000321514"/>
    </source>
</evidence>
<evidence type="ECO:0000313" key="5">
    <source>
        <dbReference type="EMBL" id="SEU29834.1"/>
    </source>
</evidence>
<evidence type="ECO:0000313" key="6">
    <source>
        <dbReference type="Proteomes" id="UP000183760"/>
    </source>
</evidence>
<accession>A0A511T3G0</accession>
<dbReference type="PROSITE" id="PS51257">
    <property type="entry name" value="PROKAR_LIPOPROTEIN"/>
    <property type="match status" value="1"/>
</dbReference>
<feature type="transmembrane region" description="Helical" evidence="2">
    <location>
        <begin position="242"/>
        <end position="264"/>
    </location>
</feature>
<feature type="compositionally biased region" description="Polar residues" evidence="1">
    <location>
        <begin position="162"/>
        <end position="171"/>
    </location>
</feature>
<evidence type="ECO:0000256" key="2">
    <source>
        <dbReference type="SAM" id="Phobius"/>
    </source>
</evidence>
<dbReference type="STRING" id="1334629.MFUL124B02_16115"/>
<sequence>MSKHRGWGCFNNICCMGLACALAGGAQAQPVTAPAATTRVDATRPFQERMQWAARLYDELEYEQALASLADAKALARTDDERADALIYEGIVLADLRQQQQSRAAFRQGLLLQPEVLLPIKVSPKVQRDFENLRDEVRGKLGLPLGTARAPVTDSDRPERPSNLSPATPRSSHPGLDAVLVPTKESPTKVRALPLTFAGVGALTAGVGGVFGLLSRGNVKEARKATTLDSQRENLDSARGEALAANLLFGLAAASVTSAVILYLTSPSESDEVAQP</sequence>
<protein>
    <recommendedName>
        <fullName evidence="8">TPR domain-containing protein</fullName>
    </recommendedName>
</protein>
<feature type="chain" id="PRO_5022658215" description="TPR domain-containing protein" evidence="3">
    <location>
        <begin position="29"/>
        <end position="276"/>
    </location>
</feature>
<gene>
    <name evidence="4" type="ORF">MFU01_37410</name>
    <name evidence="5" type="ORF">SAMN05443572_108254</name>
</gene>
<organism evidence="4 7">
    <name type="scientific">Myxococcus fulvus</name>
    <dbReference type="NCBI Taxonomy" id="33"/>
    <lineage>
        <taxon>Bacteria</taxon>
        <taxon>Pseudomonadati</taxon>
        <taxon>Myxococcota</taxon>
        <taxon>Myxococcia</taxon>
        <taxon>Myxococcales</taxon>
        <taxon>Cystobacterineae</taxon>
        <taxon>Myxococcaceae</taxon>
        <taxon>Myxococcus</taxon>
    </lineage>
</organism>
<comment type="caution">
    <text evidence="4">The sequence shown here is derived from an EMBL/GenBank/DDBJ whole genome shotgun (WGS) entry which is preliminary data.</text>
</comment>
<evidence type="ECO:0008006" key="8">
    <source>
        <dbReference type="Google" id="ProtNLM"/>
    </source>
</evidence>
<keyword evidence="2" id="KW-0472">Membrane</keyword>
<evidence type="ECO:0000256" key="1">
    <source>
        <dbReference type="SAM" id="MobiDB-lite"/>
    </source>
</evidence>
<name>A0A511T3G0_MYXFU</name>